<organism evidence="6 7">
    <name type="scientific">Astrephomene gubernaculifera</name>
    <dbReference type="NCBI Taxonomy" id="47775"/>
    <lineage>
        <taxon>Eukaryota</taxon>
        <taxon>Viridiplantae</taxon>
        <taxon>Chlorophyta</taxon>
        <taxon>core chlorophytes</taxon>
        <taxon>Chlorophyceae</taxon>
        <taxon>CS clade</taxon>
        <taxon>Chlamydomonadales</taxon>
        <taxon>Astrephomenaceae</taxon>
        <taxon>Astrephomene</taxon>
    </lineage>
</organism>
<dbReference type="Gene3D" id="3.30.460.10">
    <property type="entry name" value="Beta Polymerase, domain 2"/>
    <property type="match status" value="1"/>
</dbReference>
<comment type="similarity">
    <text evidence="1 3">Belongs to the tRNA nucleotidyltransferase/poly(A) polymerase family.</text>
</comment>
<name>A0AAD3DMJ6_9CHLO</name>
<evidence type="ECO:0000256" key="4">
    <source>
        <dbReference type="SAM" id="MobiDB-lite"/>
    </source>
</evidence>
<dbReference type="SUPFAM" id="SSF81891">
    <property type="entry name" value="Poly A polymerase C-terminal region-like"/>
    <property type="match status" value="1"/>
</dbReference>
<dbReference type="GO" id="GO:0016779">
    <property type="term" value="F:nucleotidyltransferase activity"/>
    <property type="evidence" value="ECO:0007669"/>
    <property type="project" value="InterPro"/>
</dbReference>
<keyword evidence="3" id="KW-0694">RNA-binding</keyword>
<feature type="domain" description="Poly A polymerase head" evidence="5">
    <location>
        <begin position="184"/>
        <end position="275"/>
    </location>
</feature>
<feature type="region of interest" description="Disordered" evidence="4">
    <location>
        <begin position="281"/>
        <end position="378"/>
    </location>
</feature>
<dbReference type="Pfam" id="PF01743">
    <property type="entry name" value="PolyA_pol"/>
    <property type="match status" value="1"/>
</dbReference>
<evidence type="ECO:0000313" key="7">
    <source>
        <dbReference type="Proteomes" id="UP001054857"/>
    </source>
</evidence>
<reference evidence="6 7" key="1">
    <citation type="journal article" date="2021" name="Sci. Rep.">
        <title>Genome sequencing of the multicellular alga Astrephomene provides insights into convergent evolution of germ-soma differentiation.</title>
        <authorList>
            <person name="Yamashita S."/>
            <person name="Yamamoto K."/>
            <person name="Matsuzaki R."/>
            <person name="Suzuki S."/>
            <person name="Yamaguchi H."/>
            <person name="Hirooka S."/>
            <person name="Minakuchi Y."/>
            <person name="Miyagishima S."/>
            <person name="Kawachi M."/>
            <person name="Toyoda A."/>
            <person name="Nozaki H."/>
        </authorList>
    </citation>
    <scope>NUCLEOTIDE SEQUENCE [LARGE SCALE GENOMIC DNA]</scope>
    <source>
        <strain evidence="6 7">NIES-4017</strain>
    </source>
</reference>
<evidence type="ECO:0000256" key="3">
    <source>
        <dbReference type="RuleBase" id="RU003953"/>
    </source>
</evidence>
<evidence type="ECO:0000259" key="5">
    <source>
        <dbReference type="Pfam" id="PF01743"/>
    </source>
</evidence>
<gene>
    <name evidence="6" type="ORF">Agub_g5571</name>
</gene>
<comment type="caution">
    <text evidence="6">The sequence shown here is derived from an EMBL/GenBank/DDBJ whole genome shotgun (WGS) entry which is preliminary data.</text>
</comment>
<feature type="compositionally biased region" description="Pro residues" evidence="4">
    <location>
        <begin position="356"/>
        <end position="376"/>
    </location>
</feature>
<evidence type="ECO:0000313" key="6">
    <source>
        <dbReference type="EMBL" id="GFR44353.1"/>
    </source>
</evidence>
<keyword evidence="2 3" id="KW-0808">Transferase</keyword>
<feature type="region of interest" description="Disordered" evidence="4">
    <location>
        <begin position="101"/>
        <end position="128"/>
    </location>
</feature>
<dbReference type="SUPFAM" id="SSF81301">
    <property type="entry name" value="Nucleotidyltransferase"/>
    <property type="match status" value="1"/>
</dbReference>
<dbReference type="Proteomes" id="UP001054857">
    <property type="component" value="Unassembled WGS sequence"/>
</dbReference>
<accession>A0AAD3DMJ6</accession>
<feature type="compositionally biased region" description="Low complexity" evidence="4">
    <location>
        <begin position="101"/>
        <end position="112"/>
    </location>
</feature>
<dbReference type="GO" id="GO:0001680">
    <property type="term" value="P:tRNA 3'-terminal CCA addition"/>
    <property type="evidence" value="ECO:0007669"/>
    <property type="project" value="UniProtKB-ARBA"/>
</dbReference>
<dbReference type="PANTHER" id="PTHR43051:SF1">
    <property type="entry name" value="POLYNUCLEOTIDE ADENYLYLTRANSFERASE FAMILY PROTEIN"/>
    <property type="match status" value="1"/>
</dbReference>
<dbReference type="Gene3D" id="1.10.110.30">
    <property type="match status" value="1"/>
</dbReference>
<evidence type="ECO:0000256" key="2">
    <source>
        <dbReference type="ARBA" id="ARBA00022679"/>
    </source>
</evidence>
<dbReference type="GO" id="GO:0003723">
    <property type="term" value="F:RNA binding"/>
    <property type="evidence" value="ECO:0007669"/>
    <property type="project" value="UniProtKB-KW"/>
</dbReference>
<keyword evidence="7" id="KW-1185">Reference proteome</keyword>
<dbReference type="AlphaFoldDB" id="A0AAD3DMJ6"/>
<feature type="non-terminal residue" evidence="6">
    <location>
        <position position="446"/>
    </location>
</feature>
<dbReference type="PANTHER" id="PTHR43051">
    <property type="entry name" value="POLYNUCLEOTIDE ADENYLYLTRANSFERASE FAMILY PROTEIN"/>
    <property type="match status" value="1"/>
</dbReference>
<sequence>MAACSTSPTTVAAVCRALHALQRTSQVLYSGSSSLYHACQLSPSGLQLHAAFQQPCHALCSAQARRFSFGAATQASWPQRHSLRHFASPASPQLDAAASSASAAVSSLPNSPTGSSQTGVKPTPAGHTAYDNLQLPAVRHYREFTLILHALPPLRAPRSPAEQRCLQAALGVVRRLREHGYTAMFAGGWVRDQFLGRPSPDIDLVSNATYVQVFEVFGPRHCRLKGGTTCDVTWDGHTFEVTSYRGGLSADCEEAEWRDAACRDFTLNALFFDPHLPPAASNMPPAAAPTTTTTPGHAATATTTSSNSSSSSNSSTATTNANGSTDCSTTATESSTTTTAAAAPEVAASAGLSAASPPPPPPPAAPPSLAPPPHLQPPGVVKDYVGGVEDLRAGLLRVFPHHERLGMTASSVEVDPIRVLRAARLAVQFGLRVEPHTEGRVRRAAR</sequence>
<dbReference type="EMBL" id="BMAR01000007">
    <property type="protein sequence ID" value="GFR44353.1"/>
    <property type="molecule type" value="Genomic_DNA"/>
</dbReference>
<protein>
    <recommendedName>
        <fullName evidence="5">Poly A polymerase head domain-containing protein</fullName>
    </recommendedName>
</protein>
<evidence type="ECO:0000256" key="1">
    <source>
        <dbReference type="ARBA" id="ARBA00007265"/>
    </source>
</evidence>
<dbReference type="InterPro" id="IPR043519">
    <property type="entry name" value="NT_sf"/>
</dbReference>
<dbReference type="InterPro" id="IPR002646">
    <property type="entry name" value="PolA_pol_head_dom"/>
</dbReference>
<dbReference type="InterPro" id="IPR052191">
    <property type="entry name" value="tRNA_ntf/polyA_polymerase_I"/>
</dbReference>
<feature type="compositionally biased region" description="Low complexity" evidence="4">
    <location>
        <begin position="281"/>
        <end position="355"/>
    </location>
</feature>
<proteinExistence type="inferred from homology"/>